<sequence>MCGGTSVSHKEFEGCPLDKFWLAVQSAKSIIKDLSTGKSSRDEILEILKPLGQETTEKILSAVSVREDEIKKALIQESLKDTIHLKDFDWNVRLAVASDKVLDLNESIMTLHLHTLNADKGNNTLTVEMSPDQVDRLIEQLKGAREKLAHVSNAR</sequence>
<dbReference type="STRING" id="6689.A0A423SEU2"/>
<dbReference type="InterPro" id="IPR017920">
    <property type="entry name" value="COMM"/>
</dbReference>
<dbReference type="Pfam" id="PF07258">
    <property type="entry name" value="COMM_domain"/>
    <property type="match status" value="1"/>
</dbReference>
<dbReference type="AlphaFoldDB" id="A0A423SEU2"/>
<dbReference type="OrthoDB" id="64318at2759"/>
<dbReference type="InterPro" id="IPR055184">
    <property type="entry name" value="COMMD8_HN"/>
</dbReference>
<dbReference type="Proteomes" id="UP000283509">
    <property type="component" value="Unassembled WGS sequence"/>
</dbReference>
<comment type="caution">
    <text evidence="2">The sequence shown here is derived from an EMBL/GenBank/DDBJ whole genome shotgun (WGS) entry which is preliminary data.</text>
</comment>
<reference evidence="2 3" key="2">
    <citation type="submission" date="2019-01" db="EMBL/GenBank/DDBJ databases">
        <title>The decoding of complex shrimp genome reveals the adaptation for benthos swimmer, frequently molting mechanism and breeding impact on genome.</title>
        <authorList>
            <person name="Sun Y."/>
            <person name="Gao Y."/>
            <person name="Yu Y."/>
        </authorList>
    </citation>
    <scope>NUCLEOTIDE SEQUENCE [LARGE SCALE GENOMIC DNA]</scope>
    <source>
        <tissue evidence="2">Muscle</tissue>
    </source>
</reference>
<protein>
    <submittedName>
        <fullName evidence="2">Putative COMM domain-containing protein 8</fullName>
    </submittedName>
</protein>
<reference evidence="2 3" key="1">
    <citation type="submission" date="2018-04" db="EMBL/GenBank/DDBJ databases">
        <authorList>
            <person name="Zhang X."/>
            <person name="Yuan J."/>
            <person name="Li F."/>
            <person name="Xiang J."/>
        </authorList>
    </citation>
    <scope>NUCLEOTIDE SEQUENCE [LARGE SCALE GENOMIC DNA]</scope>
    <source>
        <tissue evidence="2">Muscle</tissue>
    </source>
</reference>
<organism evidence="2 3">
    <name type="scientific">Penaeus vannamei</name>
    <name type="common">Whiteleg shrimp</name>
    <name type="synonym">Litopenaeus vannamei</name>
    <dbReference type="NCBI Taxonomy" id="6689"/>
    <lineage>
        <taxon>Eukaryota</taxon>
        <taxon>Metazoa</taxon>
        <taxon>Ecdysozoa</taxon>
        <taxon>Arthropoda</taxon>
        <taxon>Crustacea</taxon>
        <taxon>Multicrustacea</taxon>
        <taxon>Malacostraca</taxon>
        <taxon>Eumalacostraca</taxon>
        <taxon>Eucarida</taxon>
        <taxon>Decapoda</taxon>
        <taxon>Dendrobranchiata</taxon>
        <taxon>Penaeoidea</taxon>
        <taxon>Penaeidae</taxon>
        <taxon>Penaeus</taxon>
    </lineage>
</organism>
<dbReference type="PROSITE" id="PS51269">
    <property type="entry name" value="COMM"/>
    <property type="match status" value="1"/>
</dbReference>
<feature type="domain" description="COMM" evidence="1">
    <location>
        <begin position="84"/>
        <end position="152"/>
    </location>
</feature>
<dbReference type="EMBL" id="QCYY01003560">
    <property type="protein sequence ID" value="ROT62711.1"/>
    <property type="molecule type" value="Genomic_DNA"/>
</dbReference>
<evidence type="ECO:0000313" key="3">
    <source>
        <dbReference type="Proteomes" id="UP000283509"/>
    </source>
</evidence>
<name>A0A423SEU2_PENVA</name>
<gene>
    <name evidence="2" type="ORF">C7M84_019426</name>
</gene>
<dbReference type="Pfam" id="PF22838">
    <property type="entry name" value="COMMD8_HN"/>
    <property type="match status" value="1"/>
</dbReference>
<evidence type="ECO:0000313" key="2">
    <source>
        <dbReference type="EMBL" id="ROT62711.1"/>
    </source>
</evidence>
<evidence type="ECO:0000259" key="1">
    <source>
        <dbReference type="PROSITE" id="PS51269"/>
    </source>
</evidence>
<keyword evidence="3" id="KW-1185">Reference proteome</keyword>
<accession>A0A423SEU2</accession>
<proteinExistence type="predicted"/>